<feature type="domain" description="Dystroglycan-type cadherin-like" evidence="2">
    <location>
        <begin position="3113"/>
        <end position="3204"/>
    </location>
</feature>
<feature type="compositionally biased region" description="Low complexity" evidence="1">
    <location>
        <begin position="477"/>
        <end position="502"/>
    </location>
</feature>
<dbReference type="PANTHER" id="PTHR34720">
    <property type="entry name" value="MICROCYSTIN DEPENDENT PROTEIN"/>
    <property type="match status" value="1"/>
</dbReference>
<dbReference type="InterPro" id="IPR013783">
    <property type="entry name" value="Ig-like_fold"/>
</dbReference>
<dbReference type="Gene3D" id="2.40.160.20">
    <property type="match status" value="1"/>
</dbReference>
<dbReference type="SMART" id="SM00736">
    <property type="entry name" value="CADG"/>
    <property type="match status" value="3"/>
</dbReference>
<dbReference type="Gene3D" id="2.60.40.2810">
    <property type="match status" value="4"/>
</dbReference>
<gene>
    <name evidence="3" type="ORF">CEX98_05150</name>
</gene>
<feature type="region of interest" description="Disordered" evidence="1">
    <location>
        <begin position="748"/>
        <end position="784"/>
    </location>
</feature>
<dbReference type="SUPFAM" id="SSF49313">
    <property type="entry name" value="Cadherin-like"/>
    <property type="match status" value="3"/>
</dbReference>
<accession>A0A2A5JTN4</accession>
<dbReference type="GO" id="GO:0016020">
    <property type="term" value="C:membrane"/>
    <property type="evidence" value="ECO:0007669"/>
    <property type="project" value="InterPro"/>
</dbReference>
<feature type="region of interest" description="Disordered" evidence="1">
    <location>
        <begin position="2311"/>
        <end position="2330"/>
    </location>
</feature>
<dbReference type="Gene3D" id="2.60.40.3440">
    <property type="match status" value="2"/>
</dbReference>
<feature type="region of interest" description="Disordered" evidence="1">
    <location>
        <begin position="356"/>
        <end position="393"/>
    </location>
</feature>
<dbReference type="InterPro" id="IPR044016">
    <property type="entry name" value="Big_13"/>
</dbReference>
<dbReference type="Pfam" id="PF05345">
    <property type="entry name" value="He_PIG"/>
    <property type="match status" value="2"/>
</dbReference>
<sequence>MTGNAGNDNFVGSATDLNGDTIADLSIGDIVTVTGVTGLTTSNVRFNGTSVLQIDTNATDFSAVEISLSLTNAPGNNLGFSVADNNGNTEITFITPNDVPVFSNLNGGGTFVENGSAVVIDSDVLVADTELDALNTGAGNYDGASLTIARNGGADSQDVFGNNGSLGTLTEGNTFTYNAATVGTVTTNSSGTLVLTFNSSATSAIVDSVLQNITYQNSSEAPPASVTLDFTFNDGTANSTGTNQATINITAQNDAPTDISLSNTTVNQSATGAGANIGILSTSDVDTSDSHTYSLVSAGSSASGTCSADTDNASFQINGSILETQAALNGGTYVVCLQTNDATTTFQKAFTITVNDDVAPDAPSTPDLDAGSDTGPSNSDNITNDTTPTLSGTAESGATVTLYSDQVGGGATVIGTGTATGGNWQITTSALTAGLVHGISAKATDADSNESTSSGSLSVTIDTTAPSAPSTPDLSASSDTGSSNTDNITNDTTPTFTGTGTTGDTVTLISNVDGTVGSAVVSGGTWTITSSELTSGAQTISARATDTAGNTVDSAGLSVTIDTNVSAPTITTPIEGDGKVNAAEDNDVLITGSGADANVTVSVSITDGSATLSQNVTSDGSGNWTISGSEFNVSGFTNGDLTISASQTDNAGNTSSAASTTITLDNAAPSAPSITTPIEGDGLVNAAEDADVLIAGTGAEAGNSVTVTIHDGANSLSRTVTADNTGAWTISGSEFDVSTFNNGTLTVSASQSDSAGNTSSTASTTITLDNAAPSAPSITTPIEGDGLVNAAEDADVLIAGTGAEAGNSVTVTIHDGANSLSRTVTADNTGGWTISGSEFDVSTFNNGTLTVSASQSDSAGNTSSAASTTITLDNAAPSAPSITTPIEGDGLVNAAEDADVLIAGTGAEAGNSVTVTIHDGANSLSRTVTADNTGAWTISGSEFDVSTFNNGTLTVSASQSDSAGNTSSAASTTVTLDNAAPSAPSITTPIEGDGLVNAAEDADVLIAGTGAEAGNSVTVTIHDGANSLSRTVTADNTGAWTISGSEFDVSTFNNGTLTVSASQSDSAGNTSSAASTTITLDNAAPSAPSITTPIEGDGLVNAAEDADVLIAGTGAEAGNSVTVTIHDGANSLSRTVTADNTGAWTISGSEFDVSTFNNGTLTVSASQSDSAGNTSSAASTTITLDNAAPSAPSITTPIEGDGLVNAAEDADVLIAGTGAEAGNSVTVTIHDGANSLSRTVTADNTGGWTISGSEFDVSTFNNGTLTVSASQSDSAGNTSSAASTTITLDNAAPSAPSITTPIEGDGVVNAAEDADVLIAGTGAEAGNSVTVTIHDGANSLSRTVTADNTGTWTISGSEFDVSTFNNGTLTVSASQSDSAGNTSSAASTTITLDNAAPSAPSITTPIEGDGLVNAAEDADVLIAGTGAEAGNSVTVTIHDGANSLSRTVTADNTGAWTISGSEFDVSTFNNGTLTVSATQTDSAGNTSSAASTTVTLDNAAPSAPSITTPIEGDGLVNAAEDADVLIAGTGAEAGNSVTVTIHDGANSLSRTVTADNTGAWTISGSEFDVSTFNNGTLTVSASQSDSAGNTSSAASTTITLDNAAPSAPSITTPIEGDGVVNAAEDADVLIAGTGAEAVNSVTVTIHDGANSLSRTVTADNTGAWTISGSEFDVSTFNNGTLTVSASQSDSAGNTSSAASTTITLDNAAPSAPSITTPIEGDGLVNAAEDADVLIAGTGAEAGNSVTVTIHDGANSLSRTVTADNTGAWTISGSEFDVSTFNNGTLTVSASQSDSAGNTSSAASTTITLDNAAPSAPSITTPIEGDDVVNAAEDADVLIAGTGAEADASVTVTIHDGANSLSRTVTADNTGTWTISGSEFDVSTFNNGTLTVSASQSDSAGNTSSAASTTITLDNAAPSAPSITTPIEGDGLVNAAEDADVLIAGTGAEADASVTVTIDDGANSLSRTVTADNTGAWTISGSEFDVSTFNNGTLTVSASQSDSAGNTSSAASTTITLDNAAPSAPSITTPIEGDGLVNAAEDADVLIAGTGAEADASVTVTIDDGANSLSRTVTADNTGAWTISGSEFDVSTFNNGTLTVSASQSDSAGNTSSAASTTITLDNAAPSAPSITTPIEGDGLVNAAEDADVLIAGTGAEAGNSVTVTIDDGANSLSRTVTADNTGAWTISGSEFDVSTFNNGTLTVSATQTDSAGNASSAGSTTITLDNSAPSALSITTPIEGDDLINETEDSDVLIEGSGAEAQNSVTVTIDDGVNSLSRTVTADNTGAWTISGSEFDVSTFTNGTLTVTASQSDASGNTSSSANTTVTLDNSAPEGITASIDQELINADNETSFSFTLTGLESTGSFTYEISDGNTSVTSSSAIEITSTTQQETDIDVTSLGEGTLTLSVIVSDDVGNNSDTVTDTVTKKYNVAPVLSGSPDTSVDEDSVYDFTPTLTDSDTDDTHTYSIVNKPDWAEFDTQTGQLTGTPEDSDVGTTSDIEISVTDGTDSDTLAAFSIEVVNTNDAPIGQDVSFTIDEGGSLSKDSENGLLSLASDDDLDSNDSLTVVKDTDPQYGTLTLNADGSFEYIHSGGEDSTDSFTYRVEDSVNASSPIYTVTINTTAIEDAPTAVNDTLTTLEDASNSVNVLLNDSDPENNMVASSVTIKTQPTKGQLSVTNGVVTFTPTANANGEDSFTYTVKDSTQAESNEATVSINITPVNDLPVAANFTPNIDEDTATSALAVRASATDVEDTNPTGTITLESQPTIGQAEVDLDNGTITYTPNANETGSDSFTYSILDSEGGKSNIATISVNIGAVNDRPIAANDEVTTEEDTGTTLAILANDSDVEDQGFESSAIVLEDKGDGAGNYELADVTVGADGLLNITPKQDQNGILTFTYTVDDSEGLRSEPAMVTVNITAVNDAPVAEDNTAQLLEDGNIEINVLGNDSDVDSQLNASSVAIVSQPQGGTLQILASGNIVYTPIANFFGNDAFTYTVQDAEGLVSNVATVNITVTSVNDAPVISGTPLTSASEDVAYSFTPTATDTDNDPLIFSVSNLPIWATFDDITGTISGTPTEGQDGTYSDIVITVSDGQVDASLPAFAITVSPVNDAPTISGTPSTNVNQDEDYSFTPTASDVDSENLVFAIENAPVWASFDSTTGSLSGTPVREDVGTYSNIIISVSDGELEASLPAFEIVVAPVNAAPIANNMQRSVLEDGTTSFSADVSDADGDTLTMELVSQPQSGVVQIQGTVFTYTPLPNFNGTDVFTYTVSDNEFKSNTASVTMTVTSVNDVPIAVDDSFTFDAVASNQYVLPVLDNDVDPDGTELRIIGAKASIGSAFIANNTLTYEAVQNTQGPIVVTYLIEDEGKARARANANITINETGAGSAPTITAPSDLTVDATGLFTKVNLGTAVAVDSSGNSLPVSLVRGAPIFAPGSHIVYWQTSDNEGRQATASQNLNVNPLVSLQKDSRVAEDRSHSIQVFLNGPAPSYPVTVPYTVSGTADSTDHDLQSGEVVINSGTSATISFNIFADGVSEGNETIVVTLDDTLNRGAKSSSTITIVEENVAPNLTTTILQNNEERSLITASDEQVTIEAQVSDPNPNDLVSVTWQPDAALVNVSNDPFVFEFNPANIPAGIYKVRVTAEDNAEPSLSTSRNVFVEVVPSLAPLTGEDSDGDLIPDDQEGYSDDDEDGIPDFMDAITDCNVIQEQALESSQFLVEGDPGVCLRKGATVPQNNTGGLQLLEEELPSDPSASNAGGIFDFIATGLPQPGDVYSIVLPQRQPIPLNAVYRKLISGEWRDFVTGDGNELLSTEGEPGFCPPPGSNEWTAGLAEGDWCVQLRIVDGGPNDDDGIANGSIVDPGGIAVPASNNVQPVANADSVTIVSGQTIIIDVLANDTDDDNDVLTITSATVDFGNVVIDENKLHYTPPTSFIGNATIQYGVTDGEGGSSSSTATVSIVANQAPQTVNDTAASNGSPITIDVLANDTDPEGGVLSLVSATATQGSVAINIDGTLSYTPKAGFEGVDTITYVVQDEFGATSEGLVSVTVSVKQVTSITNKSSGTMGGMLLLLVSALVIRRKKSLLPAFTLVSSTCLLSTQVHASDWQLEATLGQSTADSELYSGDLEFVNVDEDSSSWSIGAFYELIPNWQVGFRYIDLGRGKVEFSGLSDDPEQSQAALARVAPVLPEGPALQFNYSKGFADKFVGKMFLGAFNWDYKINSVREGRFSTRYEDSGTSGYIGGGVHYRLTDSLSLGVDYSHYFVSANDVKELALNLSYRF</sequence>
<dbReference type="FunFam" id="2.60.40.10:FF:002543">
    <property type="match status" value="1"/>
</dbReference>
<dbReference type="InterPro" id="IPR038081">
    <property type="entry name" value="CalX-like_sf"/>
</dbReference>
<evidence type="ECO:0000313" key="4">
    <source>
        <dbReference type="Proteomes" id="UP000228621"/>
    </source>
</evidence>
<feature type="domain" description="Dystroglycan-type cadherin-like" evidence="2">
    <location>
        <begin position="3020"/>
        <end position="3112"/>
    </location>
</feature>
<dbReference type="NCBIfam" id="NF012211">
    <property type="entry name" value="tand_rpt_95"/>
    <property type="match status" value="8"/>
</dbReference>
<feature type="compositionally biased region" description="Polar residues" evidence="1">
    <location>
        <begin position="449"/>
        <end position="476"/>
    </location>
</feature>
<dbReference type="Gene3D" id="2.60.40.10">
    <property type="entry name" value="Immunoglobulins"/>
    <property type="match status" value="22"/>
</dbReference>
<dbReference type="SUPFAM" id="SSF141072">
    <property type="entry name" value="CalX-like"/>
    <property type="match status" value="1"/>
</dbReference>
<dbReference type="InterPro" id="IPR011250">
    <property type="entry name" value="OMP/PagP_B-barrel"/>
</dbReference>
<reference evidence="4" key="1">
    <citation type="journal article" date="2019" name="Genome Announc.">
        <title>Draft Genome Sequence of Pseudoalteromonas piscicida Strain 36Y ROTHPW, an Hypersaline Seawater Isolate from the South Coast of Sonora, Mexico.</title>
        <authorList>
            <person name="Sanchez-Diaz R."/>
            <person name="Molina-Garza Z.J."/>
            <person name="Cruz-Suarez L.E."/>
            <person name="Selvin J."/>
            <person name="Kiran G.S."/>
            <person name="Ibarra-Gamez J.C."/>
            <person name="Gomez-Gil B."/>
            <person name="Galaviz-Silva L."/>
        </authorList>
    </citation>
    <scope>NUCLEOTIDE SEQUENCE [LARGE SCALE GENOMIC DNA]</scope>
    <source>
        <strain evidence="4">36Y_RITHPW</strain>
    </source>
</reference>
<organism evidence="3 4">
    <name type="scientific">Pseudoalteromonas piscicida</name>
    <dbReference type="NCBI Taxonomy" id="43662"/>
    <lineage>
        <taxon>Bacteria</taxon>
        <taxon>Pseudomonadati</taxon>
        <taxon>Pseudomonadota</taxon>
        <taxon>Gammaproteobacteria</taxon>
        <taxon>Alteromonadales</taxon>
        <taxon>Pseudoalteromonadaceae</taxon>
        <taxon>Pseudoalteromonas</taxon>
    </lineage>
</organism>
<comment type="caution">
    <text evidence="3">The sequence shown here is derived from an EMBL/GenBank/DDBJ whole genome shotgun (WGS) entry which is preliminary data.</text>
</comment>
<keyword evidence="4" id="KW-1185">Reference proteome</keyword>
<dbReference type="NCBIfam" id="NF033510">
    <property type="entry name" value="Ca_tandemer"/>
    <property type="match status" value="18"/>
</dbReference>
<feature type="compositionally biased region" description="Polar residues" evidence="1">
    <location>
        <begin position="374"/>
        <end position="393"/>
    </location>
</feature>
<evidence type="ECO:0000259" key="2">
    <source>
        <dbReference type="SMART" id="SM00736"/>
    </source>
</evidence>
<proteinExistence type="predicted"/>
<dbReference type="EMBL" id="NKHF01000024">
    <property type="protein sequence ID" value="PCK32823.1"/>
    <property type="molecule type" value="Genomic_DNA"/>
</dbReference>
<feature type="compositionally biased region" description="Low complexity" evidence="1">
    <location>
        <begin position="2311"/>
        <end position="2325"/>
    </location>
</feature>
<dbReference type="NCBIfam" id="NF041766">
    <property type="entry name" value="choice_anch_U"/>
    <property type="match status" value="1"/>
</dbReference>
<dbReference type="InterPro" id="IPR053784">
    <property type="entry name" value="Choice_anch_U_dom"/>
</dbReference>
<dbReference type="GO" id="GO:0005509">
    <property type="term" value="F:calcium ion binding"/>
    <property type="evidence" value="ECO:0007669"/>
    <property type="project" value="InterPro"/>
</dbReference>
<dbReference type="Gene3D" id="2.60.40.2030">
    <property type="match status" value="1"/>
</dbReference>
<dbReference type="InterPro" id="IPR015919">
    <property type="entry name" value="Cadherin-like_sf"/>
</dbReference>
<feature type="domain" description="Dystroglycan-type cadherin-like" evidence="2">
    <location>
        <begin position="2434"/>
        <end position="2527"/>
    </location>
</feature>
<dbReference type="InterPro" id="IPR006644">
    <property type="entry name" value="Cadg"/>
</dbReference>
<feature type="region of interest" description="Disordered" evidence="1">
    <location>
        <begin position="444"/>
        <end position="502"/>
    </location>
</feature>
<dbReference type="Proteomes" id="UP000228621">
    <property type="component" value="Unassembled WGS sequence"/>
</dbReference>
<name>A0A2A5JTN4_PSEO7</name>
<dbReference type="SUPFAM" id="SSF56925">
    <property type="entry name" value="OMPA-like"/>
    <property type="match status" value="1"/>
</dbReference>
<evidence type="ECO:0000313" key="3">
    <source>
        <dbReference type="EMBL" id="PCK32823.1"/>
    </source>
</evidence>
<dbReference type="PANTHER" id="PTHR34720:SF9">
    <property type="entry name" value="BLR4714 PROTEIN"/>
    <property type="match status" value="1"/>
</dbReference>
<dbReference type="Pfam" id="PF17803">
    <property type="entry name" value="Cadherin_4"/>
    <property type="match status" value="1"/>
</dbReference>
<feature type="compositionally biased region" description="Low complexity" evidence="1">
    <location>
        <begin position="752"/>
        <end position="767"/>
    </location>
</feature>
<dbReference type="Pfam" id="PF19077">
    <property type="entry name" value="Big_13"/>
    <property type="match status" value="2"/>
</dbReference>
<dbReference type="InterPro" id="IPR040853">
    <property type="entry name" value="RapA2_cadherin-like"/>
</dbReference>
<protein>
    <recommendedName>
        <fullName evidence="2">Dystroglycan-type cadherin-like domain-containing protein</fullName>
    </recommendedName>
</protein>
<dbReference type="Pfam" id="PF17963">
    <property type="entry name" value="Big_9"/>
    <property type="match status" value="8"/>
</dbReference>
<evidence type="ECO:0000256" key="1">
    <source>
        <dbReference type="SAM" id="MobiDB-lite"/>
    </source>
</evidence>